<dbReference type="SUPFAM" id="SSF57903">
    <property type="entry name" value="FYVE/PHD zinc finger"/>
    <property type="match status" value="1"/>
</dbReference>
<dbReference type="PROSITE" id="PS51925">
    <property type="entry name" value="SWIB_MDM2"/>
    <property type="match status" value="1"/>
</dbReference>
<dbReference type="PANTHER" id="PTHR46851:SF11">
    <property type="entry name" value="GYF DOMAIN-CONTAINING PROTEIN"/>
    <property type="match status" value="1"/>
</dbReference>
<dbReference type="PROSITE" id="PS50829">
    <property type="entry name" value="GYF"/>
    <property type="match status" value="1"/>
</dbReference>
<dbReference type="InterPro" id="IPR004343">
    <property type="entry name" value="Plus-3_dom"/>
</dbReference>
<feature type="compositionally biased region" description="Basic and acidic residues" evidence="4">
    <location>
        <begin position="739"/>
        <end position="759"/>
    </location>
</feature>
<keyword evidence="9" id="KW-1185">Reference proteome</keyword>
<keyword evidence="1" id="KW-0479">Metal-binding</keyword>
<dbReference type="CDD" id="cd15568">
    <property type="entry name" value="PHD5_NSD"/>
    <property type="match status" value="1"/>
</dbReference>
<evidence type="ECO:0000259" key="7">
    <source>
        <dbReference type="PROSITE" id="PS51925"/>
    </source>
</evidence>
<evidence type="ECO:0000259" key="6">
    <source>
        <dbReference type="PROSITE" id="PS51360"/>
    </source>
</evidence>
<feature type="compositionally biased region" description="Basic residues" evidence="4">
    <location>
        <begin position="1"/>
        <end position="11"/>
    </location>
</feature>
<keyword evidence="3" id="KW-0862">Zinc</keyword>
<dbReference type="SUPFAM" id="SSF159042">
    <property type="entry name" value="Plus3-like"/>
    <property type="match status" value="1"/>
</dbReference>
<evidence type="ECO:0008006" key="10">
    <source>
        <dbReference type="Google" id="ProtNLM"/>
    </source>
</evidence>
<feature type="region of interest" description="Disordered" evidence="4">
    <location>
        <begin position="1"/>
        <end position="38"/>
    </location>
</feature>
<dbReference type="SUPFAM" id="SSF47592">
    <property type="entry name" value="SWIB/MDM2 domain"/>
    <property type="match status" value="1"/>
</dbReference>
<dbReference type="SMART" id="SM00444">
    <property type="entry name" value="GYF"/>
    <property type="match status" value="1"/>
</dbReference>
<reference evidence="8" key="3">
    <citation type="submission" date="2022-06" db="UniProtKB">
        <authorList>
            <consortium name="EnsemblPlants"/>
        </authorList>
    </citation>
    <scope>IDENTIFICATION</scope>
</reference>
<dbReference type="SUPFAM" id="SSF55277">
    <property type="entry name" value="GYF domain"/>
    <property type="match status" value="1"/>
</dbReference>
<feature type="domain" description="DM2" evidence="7">
    <location>
        <begin position="253"/>
        <end position="333"/>
    </location>
</feature>
<keyword evidence="2" id="KW-0863">Zinc-finger</keyword>
<dbReference type="InterPro" id="IPR036128">
    <property type="entry name" value="Plus3-like_sf"/>
</dbReference>
<proteinExistence type="predicted"/>
<dbReference type="InterPro" id="IPR036885">
    <property type="entry name" value="SWIB_MDM2_dom_sf"/>
</dbReference>
<dbReference type="InterPro" id="IPR003169">
    <property type="entry name" value="GYF"/>
</dbReference>
<dbReference type="InterPro" id="IPR011011">
    <property type="entry name" value="Znf_FYVE_PHD"/>
</dbReference>
<accession>A0A8R7P752</accession>
<dbReference type="InterPro" id="IPR045894">
    <property type="entry name" value="At5g08430-like"/>
</dbReference>
<evidence type="ECO:0000256" key="4">
    <source>
        <dbReference type="SAM" id="MobiDB-lite"/>
    </source>
</evidence>
<dbReference type="SMART" id="SM00249">
    <property type="entry name" value="PHD"/>
    <property type="match status" value="1"/>
</dbReference>
<dbReference type="GO" id="GO:0008270">
    <property type="term" value="F:zinc ion binding"/>
    <property type="evidence" value="ECO:0007669"/>
    <property type="project" value="UniProtKB-KW"/>
</dbReference>
<dbReference type="Pfam" id="PF03126">
    <property type="entry name" value="Plus-3"/>
    <property type="match status" value="1"/>
</dbReference>
<evidence type="ECO:0000256" key="1">
    <source>
        <dbReference type="ARBA" id="ARBA00022723"/>
    </source>
</evidence>
<dbReference type="Pfam" id="PF25980">
    <property type="entry name" value="NERD_plant"/>
    <property type="match status" value="1"/>
</dbReference>
<feature type="compositionally biased region" description="Acidic residues" evidence="4">
    <location>
        <begin position="28"/>
        <end position="38"/>
    </location>
</feature>
<reference evidence="8" key="2">
    <citation type="submission" date="2018-03" db="EMBL/GenBank/DDBJ databases">
        <title>The Triticum urartu genome reveals the dynamic nature of wheat genome evolution.</title>
        <authorList>
            <person name="Ling H."/>
            <person name="Ma B."/>
            <person name="Shi X."/>
            <person name="Liu H."/>
            <person name="Dong L."/>
            <person name="Sun H."/>
            <person name="Cao Y."/>
            <person name="Gao Q."/>
            <person name="Zheng S."/>
            <person name="Li Y."/>
            <person name="Yu Y."/>
            <person name="Du H."/>
            <person name="Qi M."/>
            <person name="Li Y."/>
            <person name="Yu H."/>
            <person name="Cui Y."/>
            <person name="Wang N."/>
            <person name="Chen C."/>
            <person name="Wu H."/>
            <person name="Zhao Y."/>
            <person name="Zhang J."/>
            <person name="Li Y."/>
            <person name="Zhou W."/>
            <person name="Zhang B."/>
            <person name="Hu W."/>
            <person name="Eijk M."/>
            <person name="Tang J."/>
            <person name="Witsenboer H."/>
            <person name="Zhao S."/>
            <person name="Li Z."/>
            <person name="Zhang A."/>
            <person name="Wang D."/>
            <person name="Liang C."/>
        </authorList>
    </citation>
    <scope>NUCLEOTIDE SEQUENCE [LARGE SCALE GENOMIC DNA]</scope>
    <source>
        <strain evidence="8">cv. G1812</strain>
    </source>
</reference>
<evidence type="ECO:0000259" key="5">
    <source>
        <dbReference type="PROSITE" id="PS50829"/>
    </source>
</evidence>
<dbReference type="Pfam" id="PF02213">
    <property type="entry name" value="GYF"/>
    <property type="match status" value="1"/>
</dbReference>
<dbReference type="InterPro" id="IPR001965">
    <property type="entry name" value="Znf_PHD"/>
</dbReference>
<reference evidence="9" key="1">
    <citation type="journal article" date="2013" name="Nature">
        <title>Draft genome of the wheat A-genome progenitor Triticum urartu.</title>
        <authorList>
            <person name="Ling H.Q."/>
            <person name="Zhao S."/>
            <person name="Liu D."/>
            <person name="Wang J."/>
            <person name="Sun H."/>
            <person name="Zhang C."/>
            <person name="Fan H."/>
            <person name="Li D."/>
            <person name="Dong L."/>
            <person name="Tao Y."/>
            <person name="Gao C."/>
            <person name="Wu H."/>
            <person name="Li Y."/>
            <person name="Cui Y."/>
            <person name="Guo X."/>
            <person name="Zheng S."/>
            <person name="Wang B."/>
            <person name="Yu K."/>
            <person name="Liang Q."/>
            <person name="Yang W."/>
            <person name="Lou X."/>
            <person name="Chen J."/>
            <person name="Feng M."/>
            <person name="Jian J."/>
            <person name="Zhang X."/>
            <person name="Luo G."/>
            <person name="Jiang Y."/>
            <person name="Liu J."/>
            <person name="Wang Z."/>
            <person name="Sha Y."/>
            <person name="Zhang B."/>
            <person name="Wu H."/>
            <person name="Tang D."/>
            <person name="Shen Q."/>
            <person name="Xue P."/>
            <person name="Zou S."/>
            <person name="Wang X."/>
            <person name="Liu X."/>
            <person name="Wang F."/>
            <person name="Yang Y."/>
            <person name="An X."/>
            <person name="Dong Z."/>
            <person name="Zhang K."/>
            <person name="Zhang X."/>
            <person name="Luo M.C."/>
            <person name="Dvorak J."/>
            <person name="Tong Y."/>
            <person name="Wang J."/>
            <person name="Yang H."/>
            <person name="Li Z."/>
            <person name="Wang D."/>
            <person name="Zhang A."/>
            <person name="Wang J."/>
        </authorList>
    </citation>
    <scope>NUCLEOTIDE SEQUENCE</scope>
    <source>
        <strain evidence="9">cv. G1812</strain>
    </source>
</reference>
<evidence type="ECO:0000256" key="2">
    <source>
        <dbReference type="ARBA" id="ARBA00022771"/>
    </source>
</evidence>
<dbReference type="GO" id="GO:0003677">
    <property type="term" value="F:DNA binding"/>
    <property type="evidence" value="ECO:0007669"/>
    <property type="project" value="InterPro"/>
</dbReference>
<evidence type="ECO:0000256" key="3">
    <source>
        <dbReference type="ARBA" id="ARBA00022833"/>
    </source>
</evidence>
<dbReference type="Proteomes" id="UP000015106">
    <property type="component" value="Chromosome 1"/>
</dbReference>
<feature type="region of interest" description="Disordered" evidence="4">
    <location>
        <begin position="192"/>
        <end position="220"/>
    </location>
</feature>
<organism evidence="8 9">
    <name type="scientific">Triticum urartu</name>
    <name type="common">Red wild einkorn</name>
    <name type="synonym">Crithodium urartu</name>
    <dbReference type="NCBI Taxonomy" id="4572"/>
    <lineage>
        <taxon>Eukaryota</taxon>
        <taxon>Viridiplantae</taxon>
        <taxon>Streptophyta</taxon>
        <taxon>Embryophyta</taxon>
        <taxon>Tracheophyta</taxon>
        <taxon>Spermatophyta</taxon>
        <taxon>Magnoliopsida</taxon>
        <taxon>Liliopsida</taxon>
        <taxon>Poales</taxon>
        <taxon>Poaceae</taxon>
        <taxon>BOP clade</taxon>
        <taxon>Pooideae</taxon>
        <taxon>Triticodae</taxon>
        <taxon>Triticeae</taxon>
        <taxon>Triticinae</taxon>
        <taxon>Triticum</taxon>
    </lineage>
</organism>
<dbReference type="InterPro" id="IPR003121">
    <property type="entry name" value="SWIB_MDM2_domain"/>
</dbReference>
<dbReference type="InterPro" id="IPR058668">
    <property type="entry name" value="NERD_dom"/>
</dbReference>
<dbReference type="InterPro" id="IPR013083">
    <property type="entry name" value="Znf_RING/FYVE/PHD"/>
</dbReference>
<evidence type="ECO:0000313" key="8">
    <source>
        <dbReference type="EnsemblPlants" id="TuG1812G0100003040.01.T01"/>
    </source>
</evidence>
<dbReference type="Gene3D" id="3.30.40.10">
    <property type="entry name" value="Zinc/RING finger domain, C3HC4 (zinc finger)"/>
    <property type="match status" value="1"/>
</dbReference>
<dbReference type="Gene3D" id="3.90.70.200">
    <property type="entry name" value="Plus-3 domain"/>
    <property type="match status" value="1"/>
</dbReference>
<dbReference type="Gene3D" id="1.10.245.10">
    <property type="entry name" value="SWIB/MDM2 domain"/>
    <property type="match status" value="1"/>
</dbReference>
<feature type="domain" description="GYF" evidence="5">
    <location>
        <begin position="921"/>
        <end position="975"/>
    </location>
</feature>
<feature type="region of interest" description="Disordered" evidence="4">
    <location>
        <begin position="786"/>
        <end position="858"/>
    </location>
</feature>
<feature type="domain" description="Plus3" evidence="6">
    <location>
        <begin position="382"/>
        <end position="521"/>
    </location>
</feature>
<feature type="compositionally biased region" description="Basic and acidic residues" evidence="4">
    <location>
        <begin position="803"/>
        <end position="812"/>
    </location>
</feature>
<dbReference type="Gramene" id="TuG1812G0100003040.01.T01">
    <property type="protein sequence ID" value="TuG1812G0100003040.01.T01"/>
    <property type="gene ID" value="TuG1812G0100003040.01"/>
</dbReference>
<feature type="region of interest" description="Disordered" evidence="4">
    <location>
        <begin position="739"/>
        <end position="773"/>
    </location>
</feature>
<evidence type="ECO:0000313" key="9">
    <source>
        <dbReference type="Proteomes" id="UP000015106"/>
    </source>
</evidence>
<feature type="compositionally biased region" description="Polar residues" evidence="4">
    <location>
        <begin position="818"/>
        <end position="852"/>
    </location>
</feature>
<gene>
    <name evidence="8" type="primary">LOC125518868</name>
</gene>
<protein>
    <recommendedName>
        <fullName evidence="10">Zinc finger CCCH domain-containing protein 44</fullName>
    </recommendedName>
</protein>
<dbReference type="SMART" id="SM00719">
    <property type="entry name" value="Plus3"/>
    <property type="match status" value="1"/>
</dbReference>
<dbReference type="CDD" id="cd10567">
    <property type="entry name" value="SWIB-MDM2_like"/>
    <property type="match status" value="1"/>
</dbReference>
<name>A0A8R7P752_TRIUA</name>
<dbReference type="InterPro" id="IPR035445">
    <property type="entry name" value="GYF-like_dom_sf"/>
</dbReference>
<dbReference type="Pfam" id="PF22908">
    <property type="entry name" value="PHD_NSD"/>
    <property type="match status" value="1"/>
</dbReference>
<sequence length="978" mass="109096">MGKRKAKKPAARPRSGAGGSVPRPVSEGETETEPEPDGEEGDFCFVCKDGGHLRLCDYRNCNKAYHPKCVEKDEDFLNSDEDFICGWHTCCICKGHSYYRCLCCPVKSVCYGCLREADFVQVGRRQTKGLCANCLRLGIMIENNIQTDSDGERVDFSDRSTVEFLFKEYWEIIIKKEGLTLDNLQEAYASLNDGPDQMSDSENFPKVQDSSDDDFLGNSDGGDAEPICPSNLNGTSNKVKPFLKHAKSKKNVYVGWGSKELIGFLESIGKDTSKSLDQFGAAEVVKEYIRQKDLSQKDKKKHVICDEKLKKLFRKSKIKYNKIYSLLERHIAANDTSEDETFASSEDNSDSCMKKRTRTMTSGSGFTTSKGTSEINKRCFASLVCDNIKLIYLKKSLVVDLLKQPEAFENKVIGCFVRVKNDPKDYSYHKPKAFYQIGQVTGIRKSSEEYKVKDKVKDMSTDMLLCVSSCWSEVKISMLSEEDFGEDECEDFRLFVQKENSKRLTVMTSPASLEVLGCETVISADVLDSLGCLNRSSKLCFYGKQGQQLHLMTRGLNVQNNSKQNLAELEEKARSVHRDIVTHWIDKELKRLDNLIELANEKGWRCEKLEYIDKRQLLRSPSERQRLLEEVPRVIPDLEDNKDTELLVAASEKSFQMNTATLQGASGDRAVFSERYSEESKGANGEKAVRLTRCSKEKPRGANEIAVCLRSCSEDKSEGANDERAVCLKSYSEGANEKAAHMKSFSEEKTKGASEDRAVSLESCPEENSKGANEEAAYLKSCSEEKSEGANDGRAVSLSLKSCPEENSKGTEGDTDTPKTCVQNQGTADTKSNAAGDTPRTNVQSQSTQGSEENAAGDKLGANVQKQGAEGNAARIPAEVINIDDDEDDPTHDQGANVVVVDMDADESGNIHVAQRKTRQSGMWHYRDPFGDEQGPFSLELLDGWNMQGYFDDDFRVWRAGQSSDSAILLKDALRLKR</sequence>
<dbReference type="Gene3D" id="3.30.1490.40">
    <property type="match status" value="1"/>
</dbReference>
<dbReference type="EnsemblPlants" id="TuG1812G0100003040.01.T01">
    <property type="protein sequence ID" value="TuG1812G0100003040.01.T01"/>
    <property type="gene ID" value="TuG1812G0100003040.01"/>
</dbReference>
<dbReference type="Pfam" id="PF02201">
    <property type="entry name" value="SWIB"/>
    <property type="match status" value="1"/>
</dbReference>
<dbReference type="AlphaFoldDB" id="A0A8R7P752"/>
<dbReference type="PANTHER" id="PTHR46851">
    <property type="entry name" value="OS01G0884500 PROTEIN"/>
    <property type="match status" value="1"/>
</dbReference>
<dbReference type="PROSITE" id="PS51360">
    <property type="entry name" value="PLUS3"/>
    <property type="match status" value="1"/>
</dbReference>
<dbReference type="InterPro" id="IPR055198">
    <property type="entry name" value="NSD_PHD"/>
</dbReference>